<evidence type="ECO:0000256" key="5">
    <source>
        <dbReference type="ARBA" id="ARBA00022960"/>
    </source>
</evidence>
<feature type="transmembrane region" description="Helical" evidence="8">
    <location>
        <begin position="32"/>
        <end position="50"/>
    </location>
</feature>
<name>H0E8K2_9ACTN</name>
<evidence type="ECO:0000256" key="2">
    <source>
        <dbReference type="ARBA" id="ARBA00007776"/>
    </source>
</evidence>
<evidence type="ECO:0000256" key="8">
    <source>
        <dbReference type="SAM" id="Phobius"/>
    </source>
</evidence>
<evidence type="ECO:0000256" key="6">
    <source>
        <dbReference type="ARBA" id="ARBA00022989"/>
    </source>
</evidence>
<sequence>MSPQPTVSRSRRQRRRRRVRLPDHSVIGAVPWLRLGLLGLLVGLLQLVLFSRVWIVGMQIDLAVLTLLMVGLLAGPISGAAFGFGLGLLLDGVSGQTLGLSSLSFVLTGYAVGRLGQLRDPESSAVPVVVGVFGTFAALVLYGLLELMLNQSTRVSPGMIWVIVGTTLINALLALPVHNRVKRWLLPMLPEEARRRRRRRAYGSRSTSDLDVRIR</sequence>
<evidence type="ECO:0000256" key="3">
    <source>
        <dbReference type="ARBA" id="ARBA00022475"/>
    </source>
</evidence>
<comment type="caution">
    <text evidence="9">The sequence shown here is derived from an EMBL/GenBank/DDBJ whole genome shotgun (WGS) entry which is preliminary data.</text>
</comment>
<keyword evidence="4 8" id="KW-0812">Transmembrane</keyword>
<keyword evidence="7 8" id="KW-0472">Membrane</keyword>
<dbReference type="AlphaFoldDB" id="H0E8K2"/>
<feature type="transmembrane region" description="Helical" evidence="8">
    <location>
        <begin position="157"/>
        <end position="177"/>
    </location>
</feature>
<dbReference type="PATRIC" id="fig|1097667.3.peg.3136"/>
<dbReference type="GO" id="GO:0005886">
    <property type="term" value="C:plasma membrane"/>
    <property type="evidence" value="ECO:0007669"/>
    <property type="project" value="UniProtKB-SubCell"/>
</dbReference>
<proteinExistence type="inferred from homology"/>
<keyword evidence="6 8" id="KW-1133">Transmembrane helix</keyword>
<dbReference type="GO" id="GO:0008360">
    <property type="term" value="P:regulation of cell shape"/>
    <property type="evidence" value="ECO:0007669"/>
    <property type="project" value="UniProtKB-KW"/>
</dbReference>
<keyword evidence="10" id="KW-1185">Reference proteome</keyword>
<dbReference type="Proteomes" id="UP000005143">
    <property type="component" value="Unassembled WGS sequence"/>
</dbReference>
<comment type="similarity">
    <text evidence="2">Belongs to the MreD family.</text>
</comment>
<dbReference type="NCBIfam" id="TIGR03426">
    <property type="entry name" value="shape_MreD"/>
    <property type="match status" value="1"/>
</dbReference>
<protein>
    <submittedName>
        <fullName evidence="9">Uncharacterized protein</fullName>
    </submittedName>
</protein>
<evidence type="ECO:0000313" key="10">
    <source>
        <dbReference type="Proteomes" id="UP000005143"/>
    </source>
</evidence>
<feature type="transmembrane region" description="Helical" evidence="8">
    <location>
        <begin position="96"/>
        <end position="113"/>
    </location>
</feature>
<dbReference type="RefSeq" id="WP_007576964.1">
    <property type="nucleotide sequence ID" value="NZ_AGUD01000244.1"/>
</dbReference>
<dbReference type="EMBL" id="AGUD01000244">
    <property type="protein sequence ID" value="EHN10002.1"/>
    <property type="molecule type" value="Genomic_DNA"/>
</dbReference>
<keyword evidence="3" id="KW-1003">Cell membrane</keyword>
<comment type="subcellular location">
    <subcellularLocation>
        <location evidence="1">Cell membrane</location>
        <topology evidence="1">Multi-pass membrane protein</topology>
    </subcellularLocation>
</comment>
<evidence type="ECO:0000256" key="7">
    <source>
        <dbReference type="ARBA" id="ARBA00023136"/>
    </source>
</evidence>
<feature type="transmembrane region" description="Helical" evidence="8">
    <location>
        <begin position="125"/>
        <end position="145"/>
    </location>
</feature>
<accession>H0E8K2</accession>
<evidence type="ECO:0000256" key="1">
    <source>
        <dbReference type="ARBA" id="ARBA00004651"/>
    </source>
</evidence>
<dbReference type="InterPro" id="IPR007227">
    <property type="entry name" value="Cell_shape_determining_MreD"/>
</dbReference>
<dbReference type="Pfam" id="PF04093">
    <property type="entry name" value="MreD"/>
    <property type="match status" value="1"/>
</dbReference>
<keyword evidence="5" id="KW-0133">Cell shape</keyword>
<organism evidence="9 10">
    <name type="scientific">Patulibacter medicamentivorans</name>
    <dbReference type="NCBI Taxonomy" id="1097667"/>
    <lineage>
        <taxon>Bacteria</taxon>
        <taxon>Bacillati</taxon>
        <taxon>Actinomycetota</taxon>
        <taxon>Thermoleophilia</taxon>
        <taxon>Solirubrobacterales</taxon>
        <taxon>Patulibacteraceae</taxon>
        <taxon>Patulibacter</taxon>
    </lineage>
</organism>
<dbReference type="OrthoDB" id="5243090at2"/>
<evidence type="ECO:0000313" key="9">
    <source>
        <dbReference type="EMBL" id="EHN10002.1"/>
    </source>
</evidence>
<evidence type="ECO:0000256" key="4">
    <source>
        <dbReference type="ARBA" id="ARBA00022692"/>
    </source>
</evidence>
<reference evidence="9 10" key="1">
    <citation type="journal article" date="2013" name="Biodegradation">
        <title>Quantitative proteomic analysis of ibuprofen-degrading Patulibacter sp. strain I11.</title>
        <authorList>
            <person name="Almeida B."/>
            <person name="Kjeldal H."/>
            <person name="Lolas I."/>
            <person name="Knudsen A.D."/>
            <person name="Carvalho G."/>
            <person name="Nielsen K.L."/>
            <person name="Barreto Crespo M.T."/>
            <person name="Stensballe A."/>
            <person name="Nielsen J.L."/>
        </authorList>
    </citation>
    <scope>NUCLEOTIDE SEQUENCE [LARGE SCALE GENOMIC DNA]</scope>
    <source>
        <strain evidence="9 10">I11</strain>
    </source>
</reference>
<feature type="transmembrane region" description="Helical" evidence="8">
    <location>
        <begin position="62"/>
        <end position="90"/>
    </location>
</feature>
<gene>
    <name evidence="9" type="ORF">PAI11_31630</name>
</gene>